<dbReference type="Pfam" id="PF00823">
    <property type="entry name" value="PPE"/>
    <property type="match status" value="1"/>
</dbReference>
<dbReference type="FunFam" id="1.20.1260.20:FF:000001">
    <property type="entry name" value="PPE family protein PPE41"/>
    <property type="match status" value="1"/>
</dbReference>
<evidence type="ECO:0000259" key="2">
    <source>
        <dbReference type="Pfam" id="PF00823"/>
    </source>
</evidence>
<proteinExistence type="inferred from homology"/>
<name>Q7D7Y8_MYCTO</name>
<dbReference type="GO" id="GO:0052572">
    <property type="term" value="P:response to host immune response"/>
    <property type="evidence" value="ECO:0007669"/>
    <property type="project" value="TreeGrafter"/>
</dbReference>
<dbReference type="SUPFAM" id="SSF140459">
    <property type="entry name" value="PE/PPE dimer-like"/>
    <property type="match status" value="1"/>
</dbReference>
<dbReference type="InterPro" id="IPR000030">
    <property type="entry name" value="PPE_dom"/>
</dbReference>
<dbReference type="InterPro" id="IPR038332">
    <property type="entry name" value="PPE_sf"/>
</dbReference>
<reference evidence="4 5" key="1">
    <citation type="journal article" date="2002" name="J. Bacteriol.">
        <title>Whole-genome comparison of Mycobacterium tuberculosis clinical and laboratory strains.</title>
        <authorList>
            <person name="Fleischmann R.D."/>
            <person name="Alland D."/>
            <person name="Eisen J.A."/>
            <person name="Carpenter L."/>
            <person name="White O."/>
            <person name="Peterson J."/>
            <person name="DeBoy R."/>
            <person name="Dodson R."/>
            <person name="Gwinn M."/>
            <person name="Haft D."/>
            <person name="Hickey E."/>
            <person name="Kolonay J.F."/>
            <person name="Nelson W.C."/>
            <person name="Umayam L.A."/>
            <person name="Ermolaeva M."/>
            <person name="Salzberg S.L."/>
            <person name="Delcher A."/>
            <person name="Utterback T."/>
            <person name="Weidman J."/>
            <person name="Khouri H."/>
            <person name="Gill J."/>
            <person name="Mikula A."/>
            <person name="Bishai W."/>
            <person name="Jacobs Jr W.R.Jr."/>
            <person name="Venter J.C."/>
            <person name="Fraser C.M."/>
        </authorList>
    </citation>
    <scope>NUCLEOTIDE SEQUENCE [LARGE SCALE GENOMIC DNA]</scope>
    <source>
        <strain evidence="5">CDC 1551 / Oshkosh</strain>
    </source>
</reference>
<gene>
    <name evidence="4" type="ordered locus">MT1838</name>
</gene>
<evidence type="ECO:0000259" key="3">
    <source>
        <dbReference type="Pfam" id="PF12484"/>
    </source>
</evidence>
<dbReference type="EMBL" id="AE000516">
    <property type="protein sequence ID" value="AAK46108.1"/>
    <property type="molecule type" value="Genomic_DNA"/>
</dbReference>
<comment type="similarity">
    <text evidence="1">Belongs to the mycobacterial PPE family.</text>
</comment>
<dbReference type="Pfam" id="PF12484">
    <property type="entry name" value="PPE-SVP"/>
    <property type="match status" value="1"/>
</dbReference>
<evidence type="ECO:0000313" key="4">
    <source>
        <dbReference type="EMBL" id="AAK46108.1"/>
    </source>
</evidence>
<evidence type="ECO:0000256" key="1">
    <source>
        <dbReference type="ARBA" id="ARBA00010652"/>
    </source>
</evidence>
<dbReference type="Proteomes" id="UP000001020">
    <property type="component" value="Chromosome"/>
</dbReference>
<organism evidence="4 5">
    <name type="scientific">Mycobacterium tuberculosis (strain CDC 1551 / Oshkosh)</name>
    <dbReference type="NCBI Taxonomy" id="83331"/>
    <lineage>
        <taxon>Bacteria</taxon>
        <taxon>Bacillati</taxon>
        <taxon>Actinomycetota</taxon>
        <taxon>Actinomycetes</taxon>
        <taxon>Mycobacteriales</taxon>
        <taxon>Mycobacteriaceae</taxon>
        <taxon>Mycobacterium</taxon>
        <taxon>Mycobacterium tuberculosis complex</taxon>
    </lineage>
</organism>
<dbReference type="HOGENOM" id="CLU_000243_0_0_11"/>
<dbReference type="PANTHER" id="PTHR46766:SF1">
    <property type="entry name" value="GLUTAMINE-RICH PROTEIN 2"/>
    <property type="match status" value="1"/>
</dbReference>
<keyword evidence="5" id="KW-1185">Reference proteome</keyword>
<sequence length="411" mass="40557">MLLPRPPTRPRPARGVTAMDFGALPPEVNSVRMYAGPGSAPMVAAASAWNGLAAELSSAATGYETVITQLSSEGWLGPASAAMAEAVAPYVAWMSAAAAQAEQAATQARAAAAAFEAAFAATVPPPLIAANRASLMQLISTNVFGQNTSAIAAAEAQYGEMWAQDSAAMYAYAGSSASASAVTPFSTPPQIANPTAQGTQAAAVATAAGTAQSTLTEMITGLPNALQSLTSPLLQSSNGPLSWLWQILFGTPNFPTSISALLTDLQPYASFFYNTEGLPYFSIGMGNNFIQSAKTLGLIGSAAPAAVAAAGDAAKGLPGLGGMLGGGPVAAGLGNAASVGKLSVPPVWSGPLPGSVTPGAAPLPVSTVSAAPEAAPGSLLGGLPLAGAGGAGAGPRYGFRPTVMARPPFAG</sequence>
<feature type="domain" description="PPE family C-terminal" evidence="3">
    <location>
        <begin position="330"/>
        <end position="407"/>
    </location>
</feature>
<evidence type="ECO:0000313" key="5">
    <source>
        <dbReference type="Proteomes" id="UP000001020"/>
    </source>
</evidence>
<dbReference type="InterPro" id="IPR022171">
    <property type="entry name" value="PPE_C"/>
</dbReference>
<dbReference type="AlphaFoldDB" id="Q7D7Y8"/>
<protein>
    <submittedName>
        <fullName evidence="4">PPE family protein</fullName>
    </submittedName>
</protein>
<dbReference type="Gene3D" id="1.20.1260.20">
    <property type="entry name" value="PPE superfamily"/>
    <property type="match status" value="1"/>
</dbReference>
<dbReference type="KEGG" id="mtc:MT1838"/>
<feature type="domain" description="PPE" evidence="2">
    <location>
        <begin position="20"/>
        <end position="182"/>
    </location>
</feature>
<dbReference type="PANTHER" id="PTHR46766">
    <property type="entry name" value="GLUTAMINE-RICH PROTEIN 2"/>
    <property type="match status" value="1"/>
</dbReference>
<accession>Q7D7Y8</accession>